<feature type="domain" description="Heterokaryon incompatibility" evidence="1">
    <location>
        <begin position="44"/>
        <end position="177"/>
    </location>
</feature>
<dbReference type="Proteomes" id="UP000800093">
    <property type="component" value="Unassembled WGS sequence"/>
</dbReference>
<reference evidence="3" key="1">
    <citation type="journal article" date="2020" name="Stud. Mycol.">
        <title>101 Dothideomycetes genomes: A test case for predicting lifestyles and emergence of pathogens.</title>
        <authorList>
            <person name="Haridas S."/>
            <person name="Albert R."/>
            <person name="Binder M."/>
            <person name="Bloem J."/>
            <person name="LaButti K."/>
            <person name="Salamov A."/>
            <person name="Andreopoulos B."/>
            <person name="Baker S."/>
            <person name="Barry K."/>
            <person name="Bills G."/>
            <person name="Bluhm B."/>
            <person name="Cannon C."/>
            <person name="Castanera R."/>
            <person name="Culley D."/>
            <person name="Daum C."/>
            <person name="Ezra D."/>
            <person name="Gonzalez J."/>
            <person name="Henrissat B."/>
            <person name="Kuo A."/>
            <person name="Liang C."/>
            <person name="Lipzen A."/>
            <person name="Lutzoni F."/>
            <person name="Magnuson J."/>
            <person name="Mondo S."/>
            <person name="Nolan M."/>
            <person name="Ohm R."/>
            <person name="Pangilinan J."/>
            <person name="Park H.-J."/>
            <person name="Ramirez L."/>
            <person name="Alfaro M."/>
            <person name="Sun H."/>
            <person name="Tritt A."/>
            <person name="Yoshinaga Y."/>
            <person name="Zwiers L.-H."/>
            <person name="Turgeon B."/>
            <person name="Goodwin S."/>
            <person name="Spatafora J."/>
            <person name="Crous P."/>
            <person name="Grigoriev I."/>
        </authorList>
    </citation>
    <scope>NUCLEOTIDE SEQUENCE [LARGE SCALE GENOMIC DNA]</scope>
    <source>
        <strain evidence="3">CBS 304.66</strain>
    </source>
</reference>
<dbReference type="InterPro" id="IPR052895">
    <property type="entry name" value="HetReg/Transcr_Mod"/>
</dbReference>
<dbReference type="AlphaFoldDB" id="A0A9P4N2L0"/>
<evidence type="ECO:0000313" key="2">
    <source>
        <dbReference type="EMBL" id="KAF2259874.1"/>
    </source>
</evidence>
<dbReference type="PANTHER" id="PTHR24148">
    <property type="entry name" value="ANKYRIN REPEAT DOMAIN-CONTAINING PROTEIN 39 HOMOLOG-RELATED"/>
    <property type="match status" value="1"/>
</dbReference>
<evidence type="ECO:0000313" key="3">
    <source>
        <dbReference type="Proteomes" id="UP000800093"/>
    </source>
</evidence>
<evidence type="ECO:0000259" key="1">
    <source>
        <dbReference type="Pfam" id="PF06985"/>
    </source>
</evidence>
<dbReference type="Pfam" id="PF26639">
    <property type="entry name" value="Het-6_barrel"/>
    <property type="match status" value="1"/>
</dbReference>
<keyword evidence="3" id="KW-1185">Reference proteome</keyword>
<accession>A0A9P4N2L0</accession>
<dbReference type="InterPro" id="IPR010730">
    <property type="entry name" value="HET"/>
</dbReference>
<name>A0A9P4N2L0_9PLEO</name>
<protein>
    <submittedName>
        <fullName evidence="2">HET-domain-containing protein</fullName>
    </submittedName>
</protein>
<dbReference type="EMBL" id="ML986696">
    <property type="protein sequence ID" value="KAF2259874.1"/>
    <property type="molecule type" value="Genomic_DNA"/>
</dbReference>
<dbReference type="PANTHER" id="PTHR24148:SF73">
    <property type="entry name" value="HET DOMAIN PROTEIN (AFU_ORTHOLOGUE AFUA_8G01020)"/>
    <property type="match status" value="1"/>
</dbReference>
<proteinExistence type="predicted"/>
<organism evidence="2 3">
    <name type="scientific">Lojkania enalia</name>
    <dbReference type="NCBI Taxonomy" id="147567"/>
    <lineage>
        <taxon>Eukaryota</taxon>
        <taxon>Fungi</taxon>
        <taxon>Dikarya</taxon>
        <taxon>Ascomycota</taxon>
        <taxon>Pezizomycotina</taxon>
        <taxon>Dothideomycetes</taxon>
        <taxon>Pleosporomycetidae</taxon>
        <taxon>Pleosporales</taxon>
        <taxon>Pleosporales incertae sedis</taxon>
        <taxon>Lojkania</taxon>
    </lineage>
</organism>
<dbReference type="OrthoDB" id="2157530at2759"/>
<gene>
    <name evidence="2" type="ORF">CC78DRAFT_562461</name>
</gene>
<dbReference type="Pfam" id="PF06985">
    <property type="entry name" value="HET"/>
    <property type="match status" value="1"/>
</dbReference>
<comment type="caution">
    <text evidence="2">The sequence shown here is derived from an EMBL/GenBank/DDBJ whole genome shotgun (WGS) entry which is preliminary data.</text>
</comment>
<sequence>MSPYGRVLDSKRKEIRVLILQPANSELPVQCSTETVSLLDHPQYEALSYVWGDASITQIIYFDGSPFPVTKNLAVALHHLRLPEKPRKIWIDALCINQKNTQERNDQVQMMGDIYRNANPVLIWLGEADKEIDEGFELVLAAGKETDIPEDSERKLIAFYINLVERHWFNRLWTVQELALANRDPLIGCGFKWTTWSVLFRVWQRVALNQFREMGMTIPTQNTKESADNEESEVRPNGIKIDLLNNLRTAVHNNGGETLRNLLLNTVSSNATEPKDRIYALRGMMLPNDREGIRVDYDRSLGIVYAEAVSQLFQKTNGPFFLSGVELAGPANSDSSYPSWVPTFGSKSLLSPTRLHPPGIGVSGAGSNCENGVVDEDLKTLRVRGMYIDHILEKCEFGDEDNYLSRLGKVDILASKARELAASTRGFRSYLSAFKCKEPVWRTLVANKKYSGGTREPAPESYEQMYESLLRDQHGHYLDGDEDFTREYKLALMNTLQSNCFFITATGFYGIGLKSVRKGDQLAIWFGAPAPFVLRPHATDHGEDSAVYSALGIAYMAGIMDGEMVDEVYCEDLEDDITFVVQ</sequence>